<protein>
    <recommendedName>
        <fullName evidence="3">Disease resistance protein At4g27190-like leucine-rich repeats domain-containing protein</fullName>
    </recommendedName>
</protein>
<comment type="caution">
    <text evidence="4">The sequence shown here is derived from an EMBL/GenBank/DDBJ whole genome shotgun (WGS) entry which is preliminary data.</text>
</comment>
<dbReference type="InterPro" id="IPR050905">
    <property type="entry name" value="Plant_NBS-LRR"/>
</dbReference>
<feature type="domain" description="Disease resistance protein At4g27190-like leucine-rich repeats" evidence="3">
    <location>
        <begin position="195"/>
        <end position="298"/>
    </location>
</feature>
<evidence type="ECO:0000256" key="2">
    <source>
        <dbReference type="SAM" id="Coils"/>
    </source>
</evidence>
<evidence type="ECO:0000313" key="4">
    <source>
        <dbReference type="EMBL" id="KAF2320131.1"/>
    </source>
</evidence>
<dbReference type="Proteomes" id="UP000467840">
    <property type="component" value="Chromosome 10"/>
</dbReference>
<accession>A0A6A6N207</accession>
<dbReference type="PANTHER" id="PTHR33463">
    <property type="entry name" value="NB-ARC DOMAIN-CONTAINING PROTEIN-RELATED"/>
    <property type="match status" value="1"/>
</dbReference>
<dbReference type="PANTHER" id="PTHR33463:SF186">
    <property type="entry name" value="NB-ARC DOMAIN-CONTAINING PROTEIN"/>
    <property type="match status" value="1"/>
</dbReference>
<sequence>MENLNNSKEAEEFDIVIFATLTYEMNEEKLNCENEELKRKALELAEEKLRWEIARRLKLKIEPGHGIVDDLINASLLEKAKKKKCKDEQSASKYGIDILSEWDDLKFLVKAGVLVAAKRLKSENAEYKDNAIISSLVVVITNDTYELIGHKEAWSISNFGIENINELKCCIIEGCKEIRTVIDATETMEGVLEQLEKIYISNVPMLESIWEGNVPDGSLAQLTVFCLYDCSNLKTVFSSAMIKQLSKLQHLQIEDCPKIEQLIVESENDGLEQLELPCLTTLVLRNLPVIESIWKNDLICPHLGPPVKENCEQLHVEFSNQSTDLVVTTVISNIRPIS</sequence>
<name>A0A6A6N207_HEVBR</name>
<evidence type="ECO:0000259" key="3">
    <source>
        <dbReference type="Pfam" id="PF23247"/>
    </source>
</evidence>
<organism evidence="4 5">
    <name type="scientific">Hevea brasiliensis</name>
    <name type="common">Para rubber tree</name>
    <name type="synonym">Siphonia brasiliensis</name>
    <dbReference type="NCBI Taxonomy" id="3981"/>
    <lineage>
        <taxon>Eukaryota</taxon>
        <taxon>Viridiplantae</taxon>
        <taxon>Streptophyta</taxon>
        <taxon>Embryophyta</taxon>
        <taxon>Tracheophyta</taxon>
        <taxon>Spermatophyta</taxon>
        <taxon>Magnoliopsida</taxon>
        <taxon>eudicotyledons</taxon>
        <taxon>Gunneridae</taxon>
        <taxon>Pentapetalae</taxon>
        <taxon>rosids</taxon>
        <taxon>fabids</taxon>
        <taxon>Malpighiales</taxon>
        <taxon>Euphorbiaceae</taxon>
        <taxon>Crotonoideae</taxon>
        <taxon>Micrandreae</taxon>
        <taxon>Hevea</taxon>
    </lineage>
</organism>
<evidence type="ECO:0000313" key="5">
    <source>
        <dbReference type="Proteomes" id="UP000467840"/>
    </source>
</evidence>
<dbReference type="InterPro" id="IPR032675">
    <property type="entry name" value="LRR_dom_sf"/>
</dbReference>
<dbReference type="SUPFAM" id="SSF52047">
    <property type="entry name" value="RNI-like"/>
    <property type="match status" value="1"/>
</dbReference>
<dbReference type="Pfam" id="PF23247">
    <property type="entry name" value="LRR_RPS2"/>
    <property type="match status" value="1"/>
</dbReference>
<reference evidence="4 5" key="1">
    <citation type="journal article" date="2020" name="Mol. Plant">
        <title>The Chromosome-Based Rubber Tree Genome Provides New Insights into Spurge Genome Evolution and Rubber Biosynthesis.</title>
        <authorList>
            <person name="Liu J."/>
            <person name="Shi C."/>
            <person name="Shi C.C."/>
            <person name="Li W."/>
            <person name="Zhang Q.J."/>
            <person name="Zhang Y."/>
            <person name="Li K."/>
            <person name="Lu H.F."/>
            <person name="Shi C."/>
            <person name="Zhu S.T."/>
            <person name="Xiao Z.Y."/>
            <person name="Nan H."/>
            <person name="Yue Y."/>
            <person name="Zhu X.G."/>
            <person name="Wu Y."/>
            <person name="Hong X.N."/>
            <person name="Fan G.Y."/>
            <person name="Tong Y."/>
            <person name="Zhang D."/>
            <person name="Mao C.L."/>
            <person name="Liu Y.L."/>
            <person name="Hao S.J."/>
            <person name="Liu W.Q."/>
            <person name="Lv M.Q."/>
            <person name="Zhang H.B."/>
            <person name="Liu Y."/>
            <person name="Hu-Tang G.R."/>
            <person name="Wang J.P."/>
            <person name="Wang J.H."/>
            <person name="Sun Y.H."/>
            <person name="Ni S.B."/>
            <person name="Chen W.B."/>
            <person name="Zhang X.C."/>
            <person name="Jiao Y.N."/>
            <person name="Eichler E.E."/>
            <person name="Li G.H."/>
            <person name="Liu X."/>
            <person name="Gao L.Z."/>
        </authorList>
    </citation>
    <scope>NUCLEOTIDE SEQUENCE [LARGE SCALE GENOMIC DNA]</scope>
    <source>
        <strain evidence="5">cv. GT1</strain>
        <tissue evidence="4">Leaf</tissue>
    </source>
</reference>
<keyword evidence="1" id="KW-0611">Plant defense</keyword>
<dbReference type="AlphaFoldDB" id="A0A6A6N207"/>
<dbReference type="EMBL" id="JAAGAX010000003">
    <property type="protein sequence ID" value="KAF2320131.1"/>
    <property type="molecule type" value="Genomic_DNA"/>
</dbReference>
<keyword evidence="5" id="KW-1185">Reference proteome</keyword>
<feature type="coiled-coil region" evidence="2">
    <location>
        <begin position="25"/>
        <end position="54"/>
    </location>
</feature>
<dbReference type="InterPro" id="IPR057135">
    <property type="entry name" value="At4g27190-like_LRR"/>
</dbReference>
<evidence type="ECO:0000256" key="1">
    <source>
        <dbReference type="ARBA" id="ARBA00022821"/>
    </source>
</evidence>
<keyword evidence="2" id="KW-0175">Coiled coil</keyword>
<dbReference type="Gene3D" id="3.80.10.10">
    <property type="entry name" value="Ribonuclease Inhibitor"/>
    <property type="match status" value="1"/>
</dbReference>
<gene>
    <name evidence="4" type="ORF">GH714_024127</name>
</gene>
<proteinExistence type="predicted"/>